<dbReference type="InterPro" id="IPR050638">
    <property type="entry name" value="AA-Vitamin_Transporters"/>
</dbReference>
<evidence type="ECO:0000256" key="4">
    <source>
        <dbReference type="ARBA" id="ARBA00022989"/>
    </source>
</evidence>
<evidence type="ECO:0000256" key="6">
    <source>
        <dbReference type="SAM" id="Phobius"/>
    </source>
</evidence>
<dbReference type="InterPro" id="IPR000620">
    <property type="entry name" value="EamA_dom"/>
</dbReference>
<keyword evidence="4 6" id="KW-1133">Transmembrane helix</keyword>
<dbReference type="STRING" id="1121003.SAMN03080618_02689"/>
<dbReference type="SUPFAM" id="SSF103481">
    <property type="entry name" value="Multidrug resistance efflux transporter EmrE"/>
    <property type="match status" value="2"/>
</dbReference>
<evidence type="ECO:0000256" key="5">
    <source>
        <dbReference type="ARBA" id="ARBA00023136"/>
    </source>
</evidence>
<proteinExistence type="inferred from homology"/>
<feature type="domain" description="EamA" evidence="7">
    <location>
        <begin position="145"/>
        <end position="278"/>
    </location>
</feature>
<dbReference type="PANTHER" id="PTHR32322:SF2">
    <property type="entry name" value="EAMA DOMAIN-CONTAINING PROTEIN"/>
    <property type="match status" value="1"/>
</dbReference>
<name>A0A1I3QJE1_9HYPH</name>
<dbReference type="RefSeq" id="WP_091523258.1">
    <property type="nucleotide sequence ID" value="NZ_FORF01000015.1"/>
</dbReference>
<evidence type="ECO:0000259" key="7">
    <source>
        <dbReference type="Pfam" id="PF00892"/>
    </source>
</evidence>
<feature type="transmembrane region" description="Helical" evidence="6">
    <location>
        <begin position="30"/>
        <end position="51"/>
    </location>
</feature>
<dbReference type="Pfam" id="PF00892">
    <property type="entry name" value="EamA"/>
    <property type="match status" value="2"/>
</dbReference>
<protein>
    <submittedName>
        <fullName evidence="8">Uncharacterized membrane protein</fullName>
    </submittedName>
</protein>
<feature type="transmembrane region" description="Helical" evidence="6">
    <location>
        <begin position="115"/>
        <end position="133"/>
    </location>
</feature>
<evidence type="ECO:0000256" key="1">
    <source>
        <dbReference type="ARBA" id="ARBA00004141"/>
    </source>
</evidence>
<dbReference type="PANTHER" id="PTHR32322">
    <property type="entry name" value="INNER MEMBRANE TRANSPORTER"/>
    <property type="match status" value="1"/>
</dbReference>
<dbReference type="EMBL" id="FORF01000015">
    <property type="protein sequence ID" value="SFJ33885.1"/>
    <property type="molecule type" value="Genomic_DNA"/>
</dbReference>
<feature type="transmembrane region" description="Helical" evidence="6">
    <location>
        <begin position="57"/>
        <end position="75"/>
    </location>
</feature>
<dbReference type="OrthoDB" id="9783707at2"/>
<organism evidence="8 9">
    <name type="scientific">Aquamicrobium aerolatum DSM 21857</name>
    <dbReference type="NCBI Taxonomy" id="1121003"/>
    <lineage>
        <taxon>Bacteria</taxon>
        <taxon>Pseudomonadati</taxon>
        <taxon>Pseudomonadota</taxon>
        <taxon>Alphaproteobacteria</taxon>
        <taxon>Hyphomicrobiales</taxon>
        <taxon>Phyllobacteriaceae</taxon>
        <taxon>Aerobium</taxon>
    </lineage>
</organism>
<feature type="transmembrane region" description="Helical" evidence="6">
    <location>
        <begin position="263"/>
        <end position="280"/>
    </location>
</feature>
<evidence type="ECO:0000313" key="8">
    <source>
        <dbReference type="EMBL" id="SFJ33885.1"/>
    </source>
</evidence>
<feature type="domain" description="EamA" evidence="7">
    <location>
        <begin position="4"/>
        <end position="131"/>
    </location>
</feature>
<gene>
    <name evidence="8" type="ORF">SAMN03080618_02689</name>
</gene>
<sequence length="281" mass="30165">MSIGVFLAVLAAALMHASWNALLKVRLDRFASISLMSFGTGLVAAPLLPFVSMPNGVTWGWICLSLCFHTGYKYYLTRAYELGDLTLAYPLARGTAPLLTTIGGAILLGEAPGPITLGGIVLLCGGVFLMSYRGNEKADAFRGRAVFYALLTSVFIAGYTISDGSGARSSVDATSYAVWLFVLEGIWSMFFCIMLRGPKVVRIMLPEWKIGLLGGFLSGIAYWIAMWAMTKAPIAAVAALRETSILFAMLISVVMLGEAMSRWRVLAALLIVSGVVALRLA</sequence>
<dbReference type="Gene3D" id="1.10.3730.20">
    <property type="match status" value="2"/>
</dbReference>
<dbReference type="GO" id="GO:0016020">
    <property type="term" value="C:membrane"/>
    <property type="evidence" value="ECO:0007669"/>
    <property type="project" value="UniProtKB-SubCell"/>
</dbReference>
<feature type="transmembrane region" description="Helical" evidence="6">
    <location>
        <begin position="6"/>
        <end position="23"/>
    </location>
</feature>
<evidence type="ECO:0000256" key="3">
    <source>
        <dbReference type="ARBA" id="ARBA00022692"/>
    </source>
</evidence>
<feature type="transmembrane region" description="Helical" evidence="6">
    <location>
        <begin position="208"/>
        <end position="228"/>
    </location>
</feature>
<comment type="subcellular location">
    <subcellularLocation>
        <location evidence="1">Membrane</location>
        <topology evidence="1">Multi-pass membrane protein</topology>
    </subcellularLocation>
</comment>
<keyword evidence="3 6" id="KW-0812">Transmembrane</keyword>
<evidence type="ECO:0000256" key="2">
    <source>
        <dbReference type="ARBA" id="ARBA00007362"/>
    </source>
</evidence>
<evidence type="ECO:0000313" key="9">
    <source>
        <dbReference type="Proteomes" id="UP000242763"/>
    </source>
</evidence>
<feature type="transmembrane region" description="Helical" evidence="6">
    <location>
        <begin position="234"/>
        <end position="256"/>
    </location>
</feature>
<feature type="transmembrane region" description="Helical" evidence="6">
    <location>
        <begin position="174"/>
        <end position="196"/>
    </location>
</feature>
<feature type="transmembrane region" description="Helical" evidence="6">
    <location>
        <begin position="145"/>
        <end position="162"/>
    </location>
</feature>
<dbReference type="Proteomes" id="UP000242763">
    <property type="component" value="Unassembled WGS sequence"/>
</dbReference>
<accession>A0A1I3QJE1</accession>
<comment type="similarity">
    <text evidence="2">Belongs to the EamA transporter family.</text>
</comment>
<reference evidence="9" key="1">
    <citation type="submission" date="2016-10" db="EMBL/GenBank/DDBJ databases">
        <authorList>
            <person name="Varghese N."/>
            <person name="Submissions S."/>
        </authorList>
    </citation>
    <scope>NUCLEOTIDE SEQUENCE [LARGE SCALE GENOMIC DNA]</scope>
    <source>
        <strain evidence="9">DSM 21857</strain>
    </source>
</reference>
<keyword evidence="5 6" id="KW-0472">Membrane</keyword>
<feature type="transmembrane region" description="Helical" evidence="6">
    <location>
        <begin position="87"/>
        <end position="109"/>
    </location>
</feature>
<dbReference type="InterPro" id="IPR037185">
    <property type="entry name" value="EmrE-like"/>
</dbReference>
<keyword evidence="9" id="KW-1185">Reference proteome</keyword>
<dbReference type="AlphaFoldDB" id="A0A1I3QJE1"/>